<sequence length="434" mass="47255">MENMTQSTQFPADLLEAVPYPADGLLSDDLTLARDANGNLSLQSPQCPQSKAFFERPRSNTTPAIHGKAATLEDAIAKASSLLQSAKHPLMAGLATDVYGMRAVMNLAETSGATIDHMNSKSSMKNILVMQNSGWFVTTLSEVKNRVDLLVVIGTDIVSYFPRFFERVIWNKEAMFTENTADREIVYLGGRDLNTAPGVSPNGKQPDVLPCDLDRVPEVLAALRAIVAGKSLKADNVAGIARESLEKLAERLKAAKYSVLAWTGSALDFPHAELSIQNIVGVVQELNKTTRSAGLPLSGNDGDVTAYNVSTWISGYPFRNSYRRGYPDYDPYHYDTSRLLAEGETDVLVWISSFKPERLPPHSNVPTIVIGHPAMQFEHAPDVFIPIAIPGLEANGAQFRSDSSVTLPLRKLRDTNLPTLADVLSAIESALKAD</sequence>
<dbReference type="InterPro" id="IPR016457">
    <property type="entry name" value="Formylmethanofuran_DH_bsu"/>
</dbReference>
<evidence type="ECO:0000313" key="1">
    <source>
        <dbReference type="EMBL" id="ABE49930.1"/>
    </source>
</evidence>
<dbReference type="HOGENOM" id="CLU_034348_1_0_4"/>
<name>Q1H0Q7_METFK</name>
<protein>
    <submittedName>
        <fullName evidence="1">Formylmethanofuran dehydrogenase, subunit B</fullName>
        <ecNumber evidence="1">1.2.7.12</ecNumber>
    </submittedName>
</protein>
<dbReference type="GO" id="GO:0018493">
    <property type="term" value="F:formylmethanofuran dehydrogenase activity"/>
    <property type="evidence" value="ECO:0007669"/>
    <property type="project" value="UniProtKB-EC"/>
</dbReference>
<dbReference type="AlphaFoldDB" id="Q1H0Q7"/>
<proteinExistence type="predicted"/>
<dbReference type="KEGG" id="mfa:Mfla_1662"/>
<dbReference type="STRING" id="265072.Mfla_1662"/>
<accession>Q1H0Q7</accession>
<gene>
    <name evidence="1" type="ordered locus">Mfla_1662</name>
</gene>
<dbReference type="EC" id="1.2.7.12" evidence="1"/>
<keyword evidence="1" id="KW-0560">Oxidoreductase</keyword>
<dbReference type="CDD" id="cd02761">
    <property type="entry name" value="MopB_FmdB-FwdB"/>
    <property type="match status" value="1"/>
</dbReference>
<keyword evidence="2" id="KW-1185">Reference proteome</keyword>
<dbReference type="PIRSF" id="PIRSF005646">
    <property type="entry name" value="FwdB"/>
    <property type="match status" value="1"/>
</dbReference>
<dbReference type="eggNOG" id="COG1029">
    <property type="taxonomic scope" value="Bacteria"/>
</dbReference>
<dbReference type="Proteomes" id="UP000002440">
    <property type="component" value="Chromosome"/>
</dbReference>
<reference evidence="1 2" key="1">
    <citation type="submission" date="2006-03" db="EMBL/GenBank/DDBJ databases">
        <title>Complete sequence of Methylobacillus flagellatus KT.</title>
        <authorList>
            <consortium name="US DOE Joint Genome Institute"/>
            <person name="Copeland A."/>
            <person name="Lucas S."/>
            <person name="Lapidus A."/>
            <person name="Barry K."/>
            <person name="Detter J.C."/>
            <person name="Glavina del Rio T."/>
            <person name="Hammon N."/>
            <person name="Israni S."/>
            <person name="Dalin E."/>
            <person name="Tice H."/>
            <person name="Pitluck S."/>
            <person name="Brettin T."/>
            <person name="Bruce D."/>
            <person name="Han C."/>
            <person name="Tapia R."/>
            <person name="Saunders E."/>
            <person name="Gilna P."/>
            <person name="Schmutz J."/>
            <person name="Larimer F."/>
            <person name="Land M."/>
            <person name="Kyrpides N."/>
            <person name="Anderson I."/>
            <person name="Richardson P."/>
        </authorList>
    </citation>
    <scope>NUCLEOTIDE SEQUENCE [LARGE SCALE GENOMIC DNA]</scope>
    <source>
        <strain evidence="2">KT / ATCC 51484 / DSM 6875</strain>
    </source>
</reference>
<dbReference type="GO" id="GO:0015948">
    <property type="term" value="P:methanogenesis"/>
    <property type="evidence" value="ECO:0007669"/>
    <property type="project" value="InterPro"/>
</dbReference>
<evidence type="ECO:0000313" key="2">
    <source>
        <dbReference type="Proteomes" id="UP000002440"/>
    </source>
</evidence>
<dbReference type="EMBL" id="CP000284">
    <property type="protein sequence ID" value="ABE49930.1"/>
    <property type="molecule type" value="Genomic_DNA"/>
</dbReference>
<dbReference type="OrthoDB" id="240576at2"/>
<dbReference type="Gene3D" id="3.40.50.1220">
    <property type="entry name" value="TPP-binding domain"/>
    <property type="match status" value="1"/>
</dbReference>
<organism evidence="1 2">
    <name type="scientific">Methylobacillus flagellatus (strain ATCC 51484 / DSM 6875 / VKM B-1610 / KT)</name>
    <dbReference type="NCBI Taxonomy" id="265072"/>
    <lineage>
        <taxon>Bacteria</taxon>
        <taxon>Pseudomonadati</taxon>
        <taxon>Pseudomonadota</taxon>
        <taxon>Betaproteobacteria</taxon>
        <taxon>Nitrosomonadales</taxon>
        <taxon>Methylophilaceae</taxon>
        <taxon>Methylobacillus</taxon>
    </lineage>
</organism>